<dbReference type="InterPro" id="IPR029068">
    <property type="entry name" value="Glyas_Bleomycin-R_OHBP_Dase"/>
</dbReference>
<sequence length="121" mass="13417">MRLAQIAQRADDLTRAADFYTVLLDRGPVATYDPPGLLFFDLDGVRLLLDRNAPSALIYLHVDNVHETLERLEGLAAVVTPPHVIFTHEDDGLGPAGHEEWQAFIRDSEGNTVGLIAFQRP</sequence>
<dbReference type="SUPFAM" id="SSF54593">
    <property type="entry name" value="Glyoxalase/Bleomycin resistance protein/Dihydroxybiphenyl dioxygenase"/>
    <property type="match status" value="1"/>
</dbReference>
<reference evidence="3" key="1">
    <citation type="journal article" date="2019" name="Int. J. Syst. Evol. Microbiol.">
        <title>The Global Catalogue of Microorganisms (GCM) 10K type strain sequencing project: providing services to taxonomists for standard genome sequencing and annotation.</title>
        <authorList>
            <consortium name="The Broad Institute Genomics Platform"/>
            <consortium name="The Broad Institute Genome Sequencing Center for Infectious Disease"/>
            <person name="Wu L."/>
            <person name="Ma J."/>
        </authorList>
    </citation>
    <scope>NUCLEOTIDE SEQUENCE [LARGE SCALE GENOMIC DNA]</scope>
    <source>
        <strain evidence="3">CCUG 54523</strain>
    </source>
</reference>
<proteinExistence type="predicted"/>
<dbReference type="InterPro" id="IPR037523">
    <property type="entry name" value="VOC_core"/>
</dbReference>
<feature type="domain" description="VOC" evidence="1">
    <location>
        <begin position="2"/>
        <end position="118"/>
    </location>
</feature>
<evidence type="ECO:0000313" key="2">
    <source>
        <dbReference type="EMBL" id="MFD0789402.1"/>
    </source>
</evidence>
<evidence type="ECO:0000259" key="1">
    <source>
        <dbReference type="PROSITE" id="PS51819"/>
    </source>
</evidence>
<name>A0ABW3AEW5_9MICO</name>
<dbReference type="Proteomes" id="UP001597055">
    <property type="component" value="Unassembled WGS sequence"/>
</dbReference>
<dbReference type="RefSeq" id="WP_204980361.1">
    <property type="nucleotide sequence ID" value="NZ_JBHTII010000001.1"/>
</dbReference>
<dbReference type="Gene3D" id="3.10.180.10">
    <property type="entry name" value="2,3-Dihydroxybiphenyl 1,2-Dioxygenase, domain 1"/>
    <property type="match status" value="1"/>
</dbReference>
<keyword evidence="3" id="KW-1185">Reference proteome</keyword>
<protein>
    <submittedName>
        <fullName evidence="2">VOC family protein</fullName>
    </submittedName>
</protein>
<gene>
    <name evidence="2" type="ORF">ACFQ0P_03250</name>
</gene>
<evidence type="ECO:0000313" key="3">
    <source>
        <dbReference type="Proteomes" id="UP001597055"/>
    </source>
</evidence>
<dbReference type="PROSITE" id="PS51819">
    <property type="entry name" value="VOC"/>
    <property type="match status" value="1"/>
</dbReference>
<organism evidence="2 3">
    <name type="scientific">Microbacterium insulae</name>
    <dbReference type="NCBI Taxonomy" id="483014"/>
    <lineage>
        <taxon>Bacteria</taxon>
        <taxon>Bacillati</taxon>
        <taxon>Actinomycetota</taxon>
        <taxon>Actinomycetes</taxon>
        <taxon>Micrococcales</taxon>
        <taxon>Microbacteriaceae</taxon>
        <taxon>Microbacterium</taxon>
    </lineage>
</organism>
<dbReference type="EMBL" id="JBHTII010000001">
    <property type="protein sequence ID" value="MFD0789402.1"/>
    <property type="molecule type" value="Genomic_DNA"/>
</dbReference>
<accession>A0ABW3AEW5</accession>
<comment type="caution">
    <text evidence="2">The sequence shown here is derived from an EMBL/GenBank/DDBJ whole genome shotgun (WGS) entry which is preliminary data.</text>
</comment>